<dbReference type="Proteomes" id="UP000694865">
    <property type="component" value="Unplaced"/>
</dbReference>
<accession>A0ABM0N047</accession>
<protein>
    <submittedName>
        <fullName evidence="2">Uncharacterized protein LOC102802650</fullName>
    </submittedName>
</protein>
<reference evidence="2" key="1">
    <citation type="submission" date="2025-08" db="UniProtKB">
        <authorList>
            <consortium name="RefSeq"/>
        </authorList>
    </citation>
    <scope>IDENTIFICATION</scope>
    <source>
        <tissue evidence="2">Testes</tissue>
    </source>
</reference>
<name>A0ABM0N047_SACKO</name>
<sequence>MGDASYNTGLPLVRRRENTGDVYLDANTVLELFRQMVTQYARPPSREFQKYNKHCGVIKTDGVFDILRRAQQSTGGLSDEDRRCFQYAITLIEKIIERAGAAVWKDARLTIRGAWIDVTLWSGSETNKFEIRLDGYDNPYDKQIESGLRLKFWNAIHTIKEKASNLWSFVGRVASAIHPAIGWH</sequence>
<evidence type="ECO:0000313" key="2">
    <source>
        <dbReference type="RefSeq" id="XP_006825638.1"/>
    </source>
</evidence>
<dbReference type="GeneID" id="102802650"/>
<organism evidence="1 2">
    <name type="scientific">Saccoglossus kowalevskii</name>
    <name type="common">Acorn worm</name>
    <dbReference type="NCBI Taxonomy" id="10224"/>
    <lineage>
        <taxon>Eukaryota</taxon>
        <taxon>Metazoa</taxon>
        <taxon>Hemichordata</taxon>
        <taxon>Enteropneusta</taxon>
        <taxon>Harrimaniidae</taxon>
        <taxon>Saccoglossus</taxon>
    </lineage>
</organism>
<evidence type="ECO:0000313" key="1">
    <source>
        <dbReference type="Proteomes" id="UP000694865"/>
    </source>
</evidence>
<gene>
    <name evidence="2" type="primary">LOC102802650</name>
</gene>
<proteinExistence type="predicted"/>
<keyword evidence="1" id="KW-1185">Reference proteome</keyword>
<dbReference type="RefSeq" id="XP_006825638.1">
    <property type="nucleotide sequence ID" value="XM_006825575.1"/>
</dbReference>